<accession>A0ABN1Z305</accession>
<organism evidence="4 5">
    <name type="scientific">Streptomyces thermospinosisporus</name>
    <dbReference type="NCBI Taxonomy" id="161482"/>
    <lineage>
        <taxon>Bacteria</taxon>
        <taxon>Bacillati</taxon>
        <taxon>Actinomycetota</taxon>
        <taxon>Actinomycetes</taxon>
        <taxon>Kitasatosporales</taxon>
        <taxon>Streptomycetaceae</taxon>
        <taxon>Streptomyces</taxon>
    </lineage>
</organism>
<dbReference type="RefSeq" id="WP_344014908.1">
    <property type="nucleotide sequence ID" value="NZ_BAAAIZ010000069.1"/>
</dbReference>
<evidence type="ECO:0000313" key="5">
    <source>
        <dbReference type="Proteomes" id="UP001500973"/>
    </source>
</evidence>
<dbReference type="PROSITE" id="PS51186">
    <property type="entry name" value="GNAT"/>
    <property type="match status" value="1"/>
</dbReference>
<gene>
    <name evidence="4" type="ORF">GCM10009601_44890</name>
</gene>
<dbReference type="InterPro" id="IPR050680">
    <property type="entry name" value="YpeA/RimI_acetyltransf"/>
</dbReference>
<feature type="domain" description="N-acetyltransferase" evidence="3">
    <location>
        <begin position="9"/>
        <end position="155"/>
    </location>
</feature>
<evidence type="ECO:0000259" key="3">
    <source>
        <dbReference type="PROSITE" id="PS51186"/>
    </source>
</evidence>
<dbReference type="InterPro" id="IPR000182">
    <property type="entry name" value="GNAT_dom"/>
</dbReference>
<protein>
    <submittedName>
        <fullName evidence="4">GNAT family N-acetyltransferase</fullName>
    </submittedName>
</protein>
<evidence type="ECO:0000256" key="2">
    <source>
        <dbReference type="ARBA" id="ARBA00023315"/>
    </source>
</evidence>
<dbReference type="EMBL" id="BAAAIZ010000069">
    <property type="protein sequence ID" value="GAA1429474.1"/>
    <property type="molecule type" value="Genomic_DNA"/>
</dbReference>
<proteinExistence type="predicted"/>
<dbReference type="Gene3D" id="3.40.630.30">
    <property type="match status" value="1"/>
</dbReference>
<evidence type="ECO:0000256" key="1">
    <source>
        <dbReference type="ARBA" id="ARBA00022679"/>
    </source>
</evidence>
<dbReference type="InterPro" id="IPR016181">
    <property type="entry name" value="Acyl_CoA_acyltransferase"/>
</dbReference>
<dbReference type="SUPFAM" id="SSF55729">
    <property type="entry name" value="Acyl-CoA N-acyltransferases (Nat)"/>
    <property type="match status" value="1"/>
</dbReference>
<reference evidence="4 5" key="1">
    <citation type="journal article" date="2019" name="Int. J. Syst. Evol. Microbiol.">
        <title>The Global Catalogue of Microorganisms (GCM) 10K type strain sequencing project: providing services to taxonomists for standard genome sequencing and annotation.</title>
        <authorList>
            <consortium name="The Broad Institute Genomics Platform"/>
            <consortium name="The Broad Institute Genome Sequencing Center for Infectious Disease"/>
            <person name="Wu L."/>
            <person name="Ma J."/>
        </authorList>
    </citation>
    <scope>NUCLEOTIDE SEQUENCE [LARGE SCALE GENOMIC DNA]</scope>
    <source>
        <strain evidence="4 5">JCM 11756</strain>
    </source>
</reference>
<dbReference type="CDD" id="cd04301">
    <property type="entry name" value="NAT_SF"/>
    <property type="match status" value="1"/>
</dbReference>
<dbReference type="PANTHER" id="PTHR43420">
    <property type="entry name" value="ACETYLTRANSFERASE"/>
    <property type="match status" value="1"/>
</dbReference>
<dbReference type="InterPro" id="IPR017255">
    <property type="entry name" value="AcTrfase_GNAT_prd"/>
</dbReference>
<keyword evidence="1" id="KW-0808">Transferase</keyword>
<keyword evidence="2" id="KW-0012">Acyltransferase</keyword>
<keyword evidence="5" id="KW-1185">Reference proteome</keyword>
<evidence type="ECO:0000313" key="4">
    <source>
        <dbReference type="EMBL" id="GAA1429474.1"/>
    </source>
</evidence>
<name>A0ABN1Z305_9ACTN</name>
<sequence length="155" mass="17373">MSDHDDPHPAIRSAREEDLPEIHRLDNEVFTSSPYSFLVLRQHFDAHGDHLLVRYEGESLQGYVLSAVRADRLAGWVHSLAVAREQRGRGLGRQLMEEALRRLDEAGVLEARLAVEPANTPAITLYEALGFSPDGAVQQDYFGPGEERLIMSLKL</sequence>
<dbReference type="PIRSF" id="PIRSF037663">
    <property type="entry name" value="Acetyltransf_GNAT_prd"/>
    <property type="match status" value="1"/>
</dbReference>
<dbReference type="Pfam" id="PF00583">
    <property type="entry name" value="Acetyltransf_1"/>
    <property type="match status" value="1"/>
</dbReference>
<comment type="caution">
    <text evidence="4">The sequence shown here is derived from an EMBL/GenBank/DDBJ whole genome shotgun (WGS) entry which is preliminary data.</text>
</comment>
<dbReference type="Proteomes" id="UP001500973">
    <property type="component" value="Unassembled WGS sequence"/>
</dbReference>